<evidence type="ECO:0000313" key="2">
    <source>
        <dbReference type="Proteomes" id="UP000244910"/>
    </source>
</evidence>
<dbReference type="Proteomes" id="UP000244910">
    <property type="component" value="Chromosome"/>
</dbReference>
<protein>
    <recommendedName>
        <fullName evidence="3">CopG family transcriptional regulator</fullName>
    </recommendedName>
</protein>
<dbReference type="AlphaFoldDB" id="A0A2U8DVU0"/>
<keyword evidence="2" id="KW-1185">Reference proteome</keyword>
<evidence type="ECO:0000313" key="1">
    <source>
        <dbReference type="EMBL" id="AWI06750.1"/>
    </source>
</evidence>
<gene>
    <name evidence="1" type="ORF">B9W14_20365</name>
</gene>
<organism evidence="1 2">
    <name type="scientific">Clostridium drakei</name>
    <dbReference type="NCBI Taxonomy" id="332101"/>
    <lineage>
        <taxon>Bacteria</taxon>
        <taxon>Bacillati</taxon>
        <taxon>Bacillota</taxon>
        <taxon>Clostridia</taxon>
        <taxon>Eubacteriales</taxon>
        <taxon>Clostridiaceae</taxon>
        <taxon>Clostridium</taxon>
    </lineage>
</organism>
<evidence type="ECO:0008006" key="3">
    <source>
        <dbReference type="Google" id="ProtNLM"/>
    </source>
</evidence>
<reference evidence="2" key="1">
    <citation type="submission" date="2017-04" db="EMBL/GenBank/DDBJ databases">
        <authorList>
            <person name="Song Y."/>
            <person name="Cho B.-K."/>
        </authorList>
    </citation>
    <scope>NUCLEOTIDE SEQUENCE [LARGE SCALE GENOMIC DNA]</scope>
    <source>
        <strain evidence="2">SL1</strain>
    </source>
</reference>
<proteinExistence type="predicted"/>
<sequence>MNLQDREENRRNNSVVGALINNNDAEVKEKEVFKAKSYYLSEALYKAVGLKAALIGVDKSAVVREALNIYLKDILENLEQLMKLKSK</sequence>
<name>A0A2U8DVU0_9CLOT</name>
<dbReference type="KEGG" id="cdrk:B9W14_20365"/>
<dbReference type="RefSeq" id="WP_032077321.1">
    <property type="nucleotide sequence ID" value="NZ_CP020953.1"/>
</dbReference>
<accession>A0A2U8DVU0</accession>
<dbReference type="EMBL" id="CP020953">
    <property type="protein sequence ID" value="AWI06750.1"/>
    <property type="molecule type" value="Genomic_DNA"/>
</dbReference>